<dbReference type="Proteomes" id="UP000193675">
    <property type="component" value="Unassembled WGS sequence"/>
</dbReference>
<dbReference type="RefSeq" id="WP_084858150.1">
    <property type="nucleotide sequence ID" value="NZ_NBWC01000029.1"/>
</dbReference>
<gene>
    <name evidence="2" type="ORF">B7H17_18455</name>
</gene>
<dbReference type="OrthoDB" id="6947638at2"/>
<dbReference type="InterPro" id="IPR001387">
    <property type="entry name" value="Cro/C1-type_HTH"/>
</dbReference>
<reference evidence="2 3" key="1">
    <citation type="submission" date="2017-04" db="EMBL/GenBank/DDBJ databases">
        <title>Presence of VIM-2 positive Pseudomonas species in chickens and their surrounding environment.</title>
        <authorList>
            <person name="Zhang R."/>
        </authorList>
    </citation>
    <scope>NUCLEOTIDE SEQUENCE [LARGE SCALE GENOMIC DNA]</scope>
    <source>
        <strain evidence="2 3">DZ-C18</strain>
    </source>
</reference>
<comment type="caution">
    <text evidence="2">The sequence shown here is derived from an EMBL/GenBank/DDBJ whole genome shotgun (WGS) entry which is preliminary data.</text>
</comment>
<evidence type="ECO:0000313" key="3">
    <source>
        <dbReference type="Proteomes" id="UP000193675"/>
    </source>
</evidence>
<dbReference type="AlphaFoldDB" id="A0A1X0ZSL7"/>
<evidence type="ECO:0000313" key="2">
    <source>
        <dbReference type="EMBL" id="ORL62404.1"/>
    </source>
</evidence>
<feature type="domain" description="HTH cro/C1-type" evidence="1">
    <location>
        <begin position="8"/>
        <end position="48"/>
    </location>
</feature>
<accession>A0A1X0ZSL7</accession>
<protein>
    <recommendedName>
        <fullName evidence="1">HTH cro/C1-type domain-containing protein</fullName>
    </recommendedName>
</protein>
<dbReference type="Pfam" id="PF01381">
    <property type="entry name" value="HTH_3"/>
    <property type="match status" value="1"/>
</dbReference>
<dbReference type="Gene3D" id="1.10.10.60">
    <property type="entry name" value="Homeodomain-like"/>
    <property type="match status" value="1"/>
</dbReference>
<dbReference type="EMBL" id="NBWC01000029">
    <property type="protein sequence ID" value="ORL62404.1"/>
    <property type="molecule type" value="Genomic_DNA"/>
</dbReference>
<organism evidence="2 3">
    <name type="scientific">Pseudomonas putida</name>
    <name type="common">Arthrobacter siderocapsulatus</name>
    <dbReference type="NCBI Taxonomy" id="303"/>
    <lineage>
        <taxon>Bacteria</taxon>
        <taxon>Pseudomonadati</taxon>
        <taxon>Pseudomonadota</taxon>
        <taxon>Gammaproteobacteria</taxon>
        <taxon>Pseudomonadales</taxon>
        <taxon>Pseudomonadaceae</taxon>
        <taxon>Pseudomonas</taxon>
    </lineage>
</organism>
<proteinExistence type="predicted"/>
<dbReference type="SUPFAM" id="SSF46689">
    <property type="entry name" value="Homeodomain-like"/>
    <property type="match status" value="1"/>
</dbReference>
<sequence length="68" mass="7775">MTIQEMLQKLIEQGFSQRAIAKRVGVTQPTIYRATQGAAVRYEVGKAIELFYEEQVNGDPKENRKKDC</sequence>
<evidence type="ECO:0000259" key="1">
    <source>
        <dbReference type="Pfam" id="PF01381"/>
    </source>
</evidence>
<dbReference type="InterPro" id="IPR009057">
    <property type="entry name" value="Homeodomain-like_sf"/>
</dbReference>
<name>A0A1X0ZSL7_PSEPU</name>